<reference evidence="6 7" key="1">
    <citation type="submission" date="2019-12" db="EMBL/GenBank/DDBJ databases">
        <authorList>
            <person name="Reyes-Prieto M."/>
        </authorList>
    </citation>
    <scope>NUCLEOTIDE SEQUENCE [LARGE SCALE GENOMIC DNA]</scope>
    <source>
        <strain evidence="6">HF14-78462</strain>
    </source>
</reference>
<dbReference type="GO" id="GO:0003677">
    <property type="term" value="F:DNA binding"/>
    <property type="evidence" value="ECO:0007669"/>
    <property type="project" value="UniProtKB-KW"/>
</dbReference>
<sequence>MPISARPKPVAGPREEREESLGQTAYNELLDRLIKREIAVGSVLQERRIAEALDMSRTPVRDALNRLESEGFITRQPGGVLVVKEFSTRELIETLHVRQILEMEGVRLAAGRIPLAELDAVEADIRSLLEDPDRSAGKDWEVDSRLHGLIASHSGNAVLAKHIQDLRLKTHMFNMDRVPERFEIGHREHLAIIDALRREDREAARAGIQTHIENVKLSIIEKLRAI</sequence>
<dbReference type="InterPro" id="IPR000524">
    <property type="entry name" value="Tscrpt_reg_HTH_GntR"/>
</dbReference>
<evidence type="ECO:0000313" key="6">
    <source>
        <dbReference type="EMBL" id="CAA0086015.1"/>
    </source>
</evidence>
<keyword evidence="1" id="KW-0805">Transcription regulation</keyword>
<dbReference type="InterPro" id="IPR036388">
    <property type="entry name" value="WH-like_DNA-bd_sf"/>
</dbReference>
<dbReference type="SUPFAM" id="SSF46785">
    <property type="entry name" value="Winged helix' DNA-binding domain"/>
    <property type="match status" value="1"/>
</dbReference>
<proteinExistence type="predicted"/>
<dbReference type="SUPFAM" id="SSF48008">
    <property type="entry name" value="GntR ligand-binding domain-like"/>
    <property type="match status" value="1"/>
</dbReference>
<evidence type="ECO:0000256" key="4">
    <source>
        <dbReference type="SAM" id="MobiDB-lite"/>
    </source>
</evidence>
<dbReference type="EMBL" id="CACSAS010000001">
    <property type="protein sequence ID" value="CAA0086015.1"/>
    <property type="molecule type" value="Genomic_DNA"/>
</dbReference>
<gene>
    <name evidence="6" type="primary">rspR_2</name>
    <name evidence="6" type="ORF">STARVERO_00129</name>
</gene>
<dbReference type="RefSeq" id="WP_144341927.1">
    <property type="nucleotide sequence ID" value="NZ_CACSAS010000001.1"/>
</dbReference>
<evidence type="ECO:0000256" key="1">
    <source>
        <dbReference type="ARBA" id="ARBA00023015"/>
    </source>
</evidence>
<dbReference type="Pfam" id="PF00392">
    <property type="entry name" value="GntR"/>
    <property type="match status" value="1"/>
</dbReference>
<dbReference type="PANTHER" id="PTHR43537">
    <property type="entry name" value="TRANSCRIPTIONAL REGULATOR, GNTR FAMILY"/>
    <property type="match status" value="1"/>
</dbReference>
<evidence type="ECO:0000259" key="5">
    <source>
        <dbReference type="PROSITE" id="PS50949"/>
    </source>
</evidence>
<dbReference type="AlphaFoldDB" id="A0A5S9N9U2"/>
<dbReference type="Gene3D" id="1.20.120.530">
    <property type="entry name" value="GntR ligand-binding domain-like"/>
    <property type="match status" value="1"/>
</dbReference>
<dbReference type="InterPro" id="IPR011711">
    <property type="entry name" value="GntR_C"/>
</dbReference>
<dbReference type="PROSITE" id="PS50949">
    <property type="entry name" value="HTH_GNTR"/>
    <property type="match status" value="1"/>
</dbReference>
<protein>
    <submittedName>
        <fullName evidence="6">HTH-type transcriptional repressor RspR</fullName>
    </submittedName>
</protein>
<evidence type="ECO:0000313" key="7">
    <source>
        <dbReference type="Proteomes" id="UP000433050"/>
    </source>
</evidence>
<dbReference type="SMART" id="SM00345">
    <property type="entry name" value="HTH_GNTR"/>
    <property type="match status" value="1"/>
</dbReference>
<dbReference type="InterPro" id="IPR036390">
    <property type="entry name" value="WH_DNA-bd_sf"/>
</dbReference>
<dbReference type="GO" id="GO:0003700">
    <property type="term" value="F:DNA-binding transcription factor activity"/>
    <property type="evidence" value="ECO:0007669"/>
    <property type="project" value="InterPro"/>
</dbReference>
<dbReference type="Proteomes" id="UP000433050">
    <property type="component" value="Unassembled WGS sequence"/>
</dbReference>
<keyword evidence="7" id="KW-1185">Reference proteome</keyword>
<accession>A0A5S9N9U2</accession>
<keyword evidence="3" id="KW-0804">Transcription</keyword>
<feature type="domain" description="HTH gntR-type" evidence="5">
    <location>
        <begin position="19"/>
        <end position="86"/>
    </location>
</feature>
<evidence type="ECO:0000256" key="3">
    <source>
        <dbReference type="ARBA" id="ARBA00023163"/>
    </source>
</evidence>
<dbReference type="PRINTS" id="PR00035">
    <property type="entry name" value="HTHGNTR"/>
</dbReference>
<dbReference type="SMART" id="SM00895">
    <property type="entry name" value="FCD"/>
    <property type="match status" value="1"/>
</dbReference>
<keyword evidence="2" id="KW-0238">DNA-binding</keyword>
<organism evidence="6 7">
    <name type="scientific">Starkeya nomas</name>
    <dbReference type="NCBI Taxonomy" id="2666134"/>
    <lineage>
        <taxon>Bacteria</taxon>
        <taxon>Pseudomonadati</taxon>
        <taxon>Pseudomonadota</taxon>
        <taxon>Alphaproteobacteria</taxon>
        <taxon>Hyphomicrobiales</taxon>
        <taxon>Xanthobacteraceae</taxon>
        <taxon>Starkeya</taxon>
    </lineage>
</organism>
<dbReference type="PANTHER" id="PTHR43537:SF52">
    <property type="entry name" value="FATTY ACID METABOLISM REGULATOR PROTEIN"/>
    <property type="match status" value="1"/>
</dbReference>
<name>A0A5S9N9U2_9HYPH</name>
<dbReference type="InterPro" id="IPR008920">
    <property type="entry name" value="TF_FadR/GntR_C"/>
</dbReference>
<dbReference type="Gene3D" id="1.10.10.10">
    <property type="entry name" value="Winged helix-like DNA-binding domain superfamily/Winged helix DNA-binding domain"/>
    <property type="match status" value="1"/>
</dbReference>
<evidence type="ECO:0000256" key="2">
    <source>
        <dbReference type="ARBA" id="ARBA00023125"/>
    </source>
</evidence>
<feature type="region of interest" description="Disordered" evidence="4">
    <location>
        <begin position="1"/>
        <end position="21"/>
    </location>
</feature>
<dbReference type="Pfam" id="PF07729">
    <property type="entry name" value="FCD"/>
    <property type="match status" value="1"/>
</dbReference>